<sequence>MAAGGRRLKMVDKGAQSLFGDDDEEEVKDKLKKRRDRELGEEGDLDEIEFEDDFADDDEKMNVDGEDDDEEAKELEERIKRETRAANKLRQAGVDEDESEEEDFLKDLTGAGKDVKKALRTFEKNAAYDSDDDKNPYLTSEDEEEEEVPPTPQATGPDASSTAPPAKSGSKPSQKDKGTSKPHTNGKSRPSSRATSPTAPGTGSSLLAHRATSPKGKGANGSASRASSPKMSGGSGRPMSPTHPGAPRAASPLANGSGSRATSPAAPGASKKRKAEDLSSPAPGGSGQPAVKKVKKTAPSGAAPPPGRQIDEALVVEWLRVQSKPPTTMECISKFRAYLVDKNAKIILTNIIKKVAELKGGVLTLKPGF</sequence>
<reference evidence="2 3" key="1">
    <citation type="journal article" date="2016" name="Mol. Biol. Evol.">
        <title>Comparative Genomics of Early-Diverging Mushroom-Forming Fungi Provides Insights into the Origins of Lignocellulose Decay Capabilities.</title>
        <authorList>
            <person name="Nagy L.G."/>
            <person name="Riley R."/>
            <person name="Tritt A."/>
            <person name="Adam C."/>
            <person name="Daum C."/>
            <person name="Floudas D."/>
            <person name="Sun H."/>
            <person name="Yadav J.S."/>
            <person name="Pangilinan J."/>
            <person name="Larsson K.H."/>
            <person name="Matsuura K."/>
            <person name="Barry K."/>
            <person name="Labutti K."/>
            <person name="Kuo R."/>
            <person name="Ohm R.A."/>
            <person name="Bhattacharya S.S."/>
            <person name="Shirouzu T."/>
            <person name="Yoshinaga Y."/>
            <person name="Martin F.M."/>
            <person name="Grigoriev I.V."/>
            <person name="Hibbett D.S."/>
        </authorList>
    </citation>
    <scope>NUCLEOTIDE SEQUENCE [LARGE SCALE GENOMIC DNA]</scope>
    <source>
        <strain evidence="2 3">HHB12029</strain>
    </source>
</reference>
<dbReference type="GO" id="GO:0001096">
    <property type="term" value="F:TFIIF-class transcription factor complex binding"/>
    <property type="evidence" value="ECO:0007669"/>
    <property type="project" value="TreeGrafter"/>
</dbReference>
<dbReference type="PANTHER" id="PTHR13011">
    <property type="entry name" value="TFIIF-ALPHA"/>
    <property type="match status" value="1"/>
</dbReference>
<accession>A0A165L243</accession>
<keyword evidence="3" id="KW-1185">Reference proteome</keyword>
<protein>
    <recommendedName>
        <fullName evidence="4">Transcription initiation factor IIF subunit alpha</fullName>
    </recommendedName>
</protein>
<dbReference type="PANTHER" id="PTHR13011:SF0">
    <property type="entry name" value="GENERAL TRANSCRIPTION FACTOR IIF SUBUNIT 1"/>
    <property type="match status" value="1"/>
</dbReference>
<feature type="compositionally biased region" description="Acidic residues" evidence="1">
    <location>
        <begin position="94"/>
        <end position="104"/>
    </location>
</feature>
<dbReference type="InParanoid" id="A0A165L243"/>
<evidence type="ECO:0008006" key="4">
    <source>
        <dbReference type="Google" id="ProtNLM"/>
    </source>
</evidence>
<gene>
    <name evidence="2" type="ORF">EXIGLDRAFT_670275</name>
</gene>
<dbReference type="GO" id="GO:0003677">
    <property type="term" value="F:DNA binding"/>
    <property type="evidence" value="ECO:0007669"/>
    <property type="project" value="InterPro"/>
</dbReference>
<evidence type="ECO:0000313" key="3">
    <source>
        <dbReference type="Proteomes" id="UP000077266"/>
    </source>
</evidence>
<organism evidence="2 3">
    <name type="scientific">Exidia glandulosa HHB12029</name>
    <dbReference type="NCBI Taxonomy" id="1314781"/>
    <lineage>
        <taxon>Eukaryota</taxon>
        <taxon>Fungi</taxon>
        <taxon>Dikarya</taxon>
        <taxon>Basidiomycota</taxon>
        <taxon>Agaricomycotina</taxon>
        <taxon>Agaricomycetes</taxon>
        <taxon>Auriculariales</taxon>
        <taxon>Exidiaceae</taxon>
        <taxon>Exidia</taxon>
    </lineage>
</organism>
<dbReference type="OrthoDB" id="76676at2759"/>
<feature type="compositionally biased region" description="Basic and acidic residues" evidence="1">
    <location>
        <begin position="113"/>
        <end position="123"/>
    </location>
</feature>
<feature type="compositionally biased region" description="Polar residues" evidence="1">
    <location>
        <begin position="181"/>
        <end position="205"/>
    </location>
</feature>
<dbReference type="GO" id="GO:0005674">
    <property type="term" value="C:transcription factor TFIIF complex"/>
    <property type="evidence" value="ECO:0007669"/>
    <property type="project" value="TreeGrafter"/>
</dbReference>
<name>A0A165L243_EXIGL</name>
<feature type="compositionally biased region" description="Basic and acidic residues" evidence="1">
    <location>
        <begin position="75"/>
        <end position="85"/>
    </location>
</feature>
<feature type="compositionally biased region" description="Acidic residues" evidence="1">
    <location>
        <begin position="39"/>
        <end position="74"/>
    </location>
</feature>
<evidence type="ECO:0000313" key="2">
    <source>
        <dbReference type="EMBL" id="KZV97231.1"/>
    </source>
</evidence>
<proteinExistence type="predicted"/>
<dbReference type="Proteomes" id="UP000077266">
    <property type="component" value="Unassembled WGS sequence"/>
</dbReference>
<dbReference type="GO" id="GO:0016251">
    <property type="term" value="F:RNA polymerase II general transcription initiation factor activity"/>
    <property type="evidence" value="ECO:0007669"/>
    <property type="project" value="TreeGrafter"/>
</dbReference>
<dbReference type="EMBL" id="KV425932">
    <property type="protein sequence ID" value="KZV97231.1"/>
    <property type="molecule type" value="Genomic_DNA"/>
</dbReference>
<feature type="region of interest" description="Disordered" evidence="1">
    <location>
        <begin position="1"/>
        <end position="309"/>
    </location>
</feature>
<feature type="compositionally biased region" description="Polar residues" evidence="1">
    <location>
        <begin position="221"/>
        <end position="230"/>
    </location>
</feature>
<dbReference type="AlphaFoldDB" id="A0A165L243"/>
<dbReference type="GO" id="GO:0006367">
    <property type="term" value="P:transcription initiation at RNA polymerase II promoter"/>
    <property type="evidence" value="ECO:0007669"/>
    <property type="project" value="InterPro"/>
</dbReference>
<evidence type="ECO:0000256" key="1">
    <source>
        <dbReference type="SAM" id="MobiDB-lite"/>
    </source>
</evidence>
<dbReference type="STRING" id="1314781.A0A165L243"/>
<dbReference type="GO" id="GO:0032968">
    <property type="term" value="P:positive regulation of transcription elongation by RNA polymerase II"/>
    <property type="evidence" value="ECO:0007669"/>
    <property type="project" value="InterPro"/>
</dbReference>
<dbReference type="InterPro" id="IPR008851">
    <property type="entry name" value="TFIIF-alpha"/>
</dbReference>